<evidence type="ECO:0000256" key="2">
    <source>
        <dbReference type="ARBA" id="ARBA00004745"/>
    </source>
</evidence>
<comment type="catalytic activity">
    <reaction evidence="1">
        <text>dihydroxyacetone + phosphoenolpyruvate = dihydroxyacetone phosphate + pyruvate</text>
        <dbReference type="Rhea" id="RHEA:18381"/>
        <dbReference type="ChEBI" id="CHEBI:15361"/>
        <dbReference type="ChEBI" id="CHEBI:16016"/>
        <dbReference type="ChEBI" id="CHEBI:57642"/>
        <dbReference type="ChEBI" id="CHEBI:58702"/>
        <dbReference type="EC" id="2.7.1.121"/>
    </reaction>
</comment>
<dbReference type="GO" id="GO:0047324">
    <property type="term" value="F:phosphoenolpyruvate-glycerone phosphotransferase activity"/>
    <property type="evidence" value="ECO:0007669"/>
    <property type="project" value="UniProtKB-EC"/>
</dbReference>
<dbReference type="Gene3D" id="1.25.40.340">
    <property type="match status" value="1"/>
</dbReference>
<sequence>MLTAEQTNRWLERFAEKIEANKDYLSELDGIIGDGDHGNNMARGIEEMRKKLQAADPASGSEVLKNASAALLSKIGGAAGPLYGTALLEMSKQMTEADDLSAVVKAGLDGVQKRGKAEEGEKTMIDVFAPVYRELESGNLTVEAVEAAVESTRELKATKGRASYLGERSIGELDPGAVSIGYLFISLIEEGLTDV</sequence>
<evidence type="ECO:0000256" key="4">
    <source>
        <dbReference type="ARBA" id="ARBA00022679"/>
    </source>
</evidence>
<evidence type="ECO:0000259" key="9">
    <source>
        <dbReference type="PROSITE" id="PS51480"/>
    </source>
</evidence>
<dbReference type="OrthoDB" id="9800291at2"/>
<evidence type="ECO:0000313" key="11">
    <source>
        <dbReference type="Proteomes" id="UP000199318"/>
    </source>
</evidence>
<dbReference type="Proteomes" id="UP000199318">
    <property type="component" value="Unassembled WGS sequence"/>
</dbReference>
<dbReference type="AlphaFoldDB" id="A0A1H9UG99"/>
<evidence type="ECO:0000256" key="8">
    <source>
        <dbReference type="ARBA" id="ARBA00055771"/>
    </source>
</evidence>
<dbReference type="PANTHER" id="PTHR28629">
    <property type="entry name" value="TRIOKINASE/FMN CYCLASE"/>
    <property type="match status" value="1"/>
</dbReference>
<comment type="function">
    <text evidence="8">ADP-binding subunit of the dihydroxyacetone kinase, which is responsible for the phosphoenolpyruvate (PEP)-dependent phosphorylation of dihydroxyacetone. DhaL-ADP is converted to DhaL-ATP via a phosphoryl group transfer from DhaM and transmits it to dihydroxyacetone binds to DhaK.</text>
</comment>
<dbReference type="SMART" id="SM01120">
    <property type="entry name" value="Dak2"/>
    <property type="match status" value="1"/>
</dbReference>
<dbReference type="EC" id="2.7.1.121" evidence="3"/>
<organism evidence="10 11">
    <name type="scientific">Salisediminibacterium halotolerans</name>
    <dbReference type="NCBI Taxonomy" id="517425"/>
    <lineage>
        <taxon>Bacteria</taxon>
        <taxon>Bacillati</taxon>
        <taxon>Bacillota</taxon>
        <taxon>Bacilli</taxon>
        <taxon>Bacillales</taxon>
        <taxon>Bacillaceae</taxon>
        <taxon>Salisediminibacterium</taxon>
    </lineage>
</organism>
<evidence type="ECO:0000256" key="7">
    <source>
        <dbReference type="ARBA" id="ARBA00046577"/>
    </source>
</evidence>
<keyword evidence="11" id="KW-1185">Reference proteome</keyword>
<evidence type="ECO:0000256" key="1">
    <source>
        <dbReference type="ARBA" id="ARBA00001113"/>
    </source>
</evidence>
<keyword evidence="4" id="KW-0808">Transferase</keyword>
<dbReference type="SUPFAM" id="SSF101473">
    <property type="entry name" value="DhaL-like"/>
    <property type="match status" value="1"/>
</dbReference>
<accession>A0A1H9UG99</accession>
<reference evidence="11" key="1">
    <citation type="submission" date="2016-10" db="EMBL/GenBank/DDBJ databases">
        <authorList>
            <person name="de Groot N.N."/>
        </authorList>
    </citation>
    <scope>NUCLEOTIDE SEQUENCE [LARGE SCALE GENOMIC DNA]</scope>
    <source>
        <strain evidence="11">10nlg</strain>
    </source>
</reference>
<dbReference type="RefSeq" id="WP_093073073.1">
    <property type="nucleotide sequence ID" value="NZ_FOGV01000014.1"/>
</dbReference>
<dbReference type="NCBIfam" id="TIGR02365">
    <property type="entry name" value="dha_L_ycgS"/>
    <property type="match status" value="1"/>
</dbReference>
<dbReference type="InterPro" id="IPR050861">
    <property type="entry name" value="Dihydroxyacetone_Kinase"/>
</dbReference>
<comment type="pathway">
    <text evidence="2">Polyol metabolism; glycerol degradation.</text>
</comment>
<dbReference type="GO" id="GO:0005829">
    <property type="term" value="C:cytosol"/>
    <property type="evidence" value="ECO:0007669"/>
    <property type="project" value="TreeGrafter"/>
</dbReference>
<evidence type="ECO:0000256" key="5">
    <source>
        <dbReference type="ARBA" id="ARBA00022777"/>
    </source>
</evidence>
<dbReference type="InterPro" id="IPR012737">
    <property type="entry name" value="DhaK_L_YcgS"/>
</dbReference>
<proteinExistence type="predicted"/>
<keyword evidence="5 10" id="KW-0418">Kinase</keyword>
<evidence type="ECO:0000256" key="3">
    <source>
        <dbReference type="ARBA" id="ARBA00012095"/>
    </source>
</evidence>
<dbReference type="PROSITE" id="PS51480">
    <property type="entry name" value="DHAL"/>
    <property type="match status" value="1"/>
</dbReference>
<protein>
    <recommendedName>
        <fullName evidence="3">phosphoenolpyruvate--glycerone phosphotransferase</fullName>
        <ecNumber evidence="3">2.7.1.121</ecNumber>
    </recommendedName>
</protein>
<dbReference type="GO" id="GO:0004371">
    <property type="term" value="F:glycerone kinase activity"/>
    <property type="evidence" value="ECO:0007669"/>
    <property type="project" value="InterPro"/>
</dbReference>
<dbReference type="InterPro" id="IPR036117">
    <property type="entry name" value="DhaL_dom_sf"/>
</dbReference>
<keyword evidence="6" id="KW-0319">Glycerol metabolism</keyword>
<dbReference type="Pfam" id="PF02734">
    <property type="entry name" value="Dak2"/>
    <property type="match status" value="1"/>
</dbReference>
<dbReference type="EMBL" id="FOGV01000014">
    <property type="protein sequence ID" value="SES08560.1"/>
    <property type="molecule type" value="Genomic_DNA"/>
</dbReference>
<dbReference type="STRING" id="1464123.SAMN05444126_11438"/>
<evidence type="ECO:0000313" key="10">
    <source>
        <dbReference type="EMBL" id="SES08560.1"/>
    </source>
</evidence>
<comment type="caution">
    <text evidence="10">The sequence shown here is derived from an EMBL/GenBank/DDBJ whole genome shotgun (WGS) entry which is preliminary data.</text>
</comment>
<evidence type="ECO:0000256" key="6">
    <source>
        <dbReference type="ARBA" id="ARBA00022798"/>
    </source>
</evidence>
<dbReference type="PANTHER" id="PTHR28629:SF4">
    <property type="entry name" value="TRIOKINASE_FMN CYCLASE"/>
    <property type="match status" value="1"/>
</dbReference>
<feature type="domain" description="DhaL" evidence="9">
    <location>
        <begin position="5"/>
        <end position="189"/>
    </location>
</feature>
<dbReference type="FunFam" id="1.25.40.340:FF:000002">
    <property type="entry name" value="Dihydroxyacetone kinase, L subunit"/>
    <property type="match status" value="1"/>
</dbReference>
<gene>
    <name evidence="10" type="ORF">SAMN05444126_11438</name>
</gene>
<name>A0A1H9UG99_9BACI</name>
<comment type="subunit">
    <text evidence="7">Homodimer. The dihydroxyacetone kinase complex is composed of a homodimer of DhaM, a homodimer of DhaK and the subunit DhaL.</text>
</comment>
<dbReference type="InterPro" id="IPR004007">
    <property type="entry name" value="DhaL_dom"/>
</dbReference>
<dbReference type="GO" id="GO:0019563">
    <property type="term" value="P:glycerol catabolic process"/>
    <property type="evidence" value="ECO:0007669"/>
    <property type="project" value="TreeGrafter"/>
</dbReference>